<dbReference type="KEGG" id="dord:105980576"/>
<dbReference type="Proteomes" id="UP000081671">
    <property type="component" value="Unplaced"/>
</dbReference>
<dbReference type="RefSeq" id="XP_012864916.1">
    <property type="nucleotide sequence ID" value="XM_013009462.1"/>
</dbReference>
<keyword evidence="3" id="KW-1185">Reference proteome</keyword>
<dbReference type="STRING" id="10020.ENSDORP00000008504"/>
<feature type="signal peptide" evidence="1">
    <location>
        <begin position="1"/>
        <end position="21"/>
    </location>
</feature>
<evidence type="ECO:0000313" key="3">
    <source>
        <dbReference type="Proteomes" id="UP000081671"/>
    </source>
</evidence>
<dbReference type="Pfam" id="PF00021">
    <property type="entry name" value="UPAR_LY6"/>
    <property type="match status" value="1"/>
</dbReference>
<evidence type="ECO:0000313" key="4">
    <source>
        <dbReference type="RefSeq" id="XP_012864916.1"/>
    </source>
</evidence>
<sequence>MSRSLLLSLLTLLSCFRERHLIQCRMCHLMFPGEKCSRGRGVCTATAEEACAIGMLYKADRTLWLSFMGCLKNCANVQNIKWSVYFVTFKCCRGYDLCNDDL</sequence>
<reference evidence="4" key="1">
    <citation type="submission" date="2025-08" db="UniProtKB">
        <authorList>
            <consortium name="RefSeq"/>
        </authorList>
    </citation>
    <scope>IDENTIFICATION</scope>
    <source>
        <tissue evidence="4">Kidney</tissue>
    </source>
</reference>
<gene>
    <name evidence="4" type="primary">Pate1</name>
</gene>
<dbReference type="OrthoDB" id="9804658at2759"/>
<keyword evidence="1" id="KW-0732">Signal</keyword>
<evidence type="ECO:0000259" key="2">
    <source>
        <dbReference type="Pfam" id="PF00021"/>
    </source>
</evidence>
<dbReference type="FunCoup" id="A0A1S3EKN4">
    <property type="interactions" value="325"/>
</dbReference>
<proteinExistence type="predicted"/>
<dbReference type="InParanoid" id="A0A1S3EKN4"/>
<dbReference type="PROSITE" id="PS51257">
    <property type="entry name" value="PROKAR_LIPOPROTEIN"/>
    <property type="match status" value="1"/>
</dbReference>
<protein>
    <submittedName>
        <fullName evidence="4">Prostate and testis expressed protein 1</fullName>
    </submittedName>
</protein>
<feature type="chain" id="PRO_5010356563" evidence="1">
    <location>
        <begin position="22"/>
        <end position="102"/>
    </location>
</feature>
<organism evidence="3 4">
    <name type="scientific">Dipodomys ordii</name>
    <name type="common">Ord's kangaroo rat</name>
    <dbReference type="NCBI Taxonomy" id="10020"/>
    <lineage>
        <taxon>Eukaryota</taxon>
        <taxon>Metazoa</taxon>
        <taxon>Chordata</taxon>
        <taxon>Craniata</taxon>
        <taxon>Vertebrata</taxon>
        <taxon>Euteleostomi</taxon>
        <taxon>Mammalia</taxon>
        <taxon>Eutheria</taxon>
        <taxon>Euarchontoglires</taxon>
        <taxon>Glires</taxon>
        <taxon>Rodentia</taxon>
        <taxon>Castorimorpha</taxon>
        <taxon>Heteromyidae</taxon>
        <taxon>Dipodomyinae</taxon>
        <taxon>Dipodomys</taxon>
    </lineage>
</organism>
<dbReference type="CTD" id="160065"/>
<dbReference type="GeneID" id="105980576"/>
<accession>A0A1S3EKN4</accession>
<name>A0A1S3EKN4_DIPOR</name>
<dbReference type="InterPro" id="IPR016054">
    <property type="entry name" value="LY6_UPA_recep-like"/>
</dbReference>
<dbReference type="CDD" id="cd23577">
    <property type="entry name" value="TFP_LU_ECD_PATE1"/>
    <property type="match status" value="1"/>
</dbReference>
<evidence type="ECO:0000256" key="1">
    <source>
        <dbReference type="SAM" id="SignalP"/>
    </source>
</evidence>
<feature type="domain" description="UPAR/Ly6" evidence="2">
    <location>
        <begin position="22"/>
        <end position="100"/>
    </location>
</feature>
<dbReference type="AlphaFoldDB" id="A0A1S3EKN4"/>